<evidence type="ECO:0000313" key="3">
    <source>
        <dbReference type="Proteomes" id="UP000305948"/>
    </source>
</evidence>
<feature type="region of interest" description="Disordered" evidence="1">
    <location>
        <begin position="176"/>
        <end position="199"/>
    </location>
</feature>
<gene>
    <name evidence="2" type="ORF">OE88DRAFT_1733015</name>
</gene>
<feature type="compositionally biased region" description="Low complexity" evidence="1">
    <location>
        <begin position="649"/>
        <end position="658"/>
    </location>
</feature>
<feature type="compositionally biased region" description="Basic and acidic residues" evidence="1">
    <location>
        <begin position="120"/>
        <end position="131"/>
    </location>
</feature>
<dbReference type="OrthoDB" id="2970403at2759"/>
<dbReference type="Proteomes" id="UP000305948">
    <property type="component" value="Unassembled WGS sequence"/>
</dbReference>
<sequence length="673" mass="72196">MPSDPSGKQIRDATLKANTKTKRRTRNSGAADERDMPPVPPQTVPVRDESSITIWAPTLTPELGEQPPSPTAPVPPPPPTYAKAAAAAPPKSDHGTAASIHAPARDPPVLTLTIPVPNKTKPDLTDARDALEDGAMGDDLSPSPSPVSSPGALAEHTGMLVDPDHEVRPETTIRVNDPTTLLRNGMTRGTAAPRATPRDTLVLRAEANARIAQRARVIAEHLQGIPHAIPPLTPARARPHSNHAGRLTLNDTRSPTPGMPTPHTPPPRHSALSPDPERMVEDPVSPIAYHHAVMQAAEDARHINALGLMASGGEPTDLLNPAPAPAPPCDYTLPPLGGFPAPIVSRPGQRFSNITTSTVGEWIALQCDGRKLLITPANCCDRDPKLTDTVITAALMREVGRINAKTPTPSPTDYHIAPPTVMQPDQPPPTSFLGYNFPEALADHLLEQGWWSADNITFYVEPFLTLADIKPPEFIGQTEGFTTDSADVVLGAIRSALNDDPASSDMIKVLTDDLDLEDDLYAIAILSDLLPSLDAIKLDRKARGGLETPVFNIFLRWSPFTTLEAWIKFRNILLHQAYPTVLFGTGRLTTPLSCTICTCATHTRGLCSLPSIAGWKGPDNDSFGLTRANPEPHTGKYFDTIASFIPTVAGRGPYQAPGRGRGRGRGRGQGRQH</sequence>
<dbReference type="AlphaFoldDB" id="A0A5C3N943"/>
<name>A0A5C3N943_9AGAM</name>
<feature type="compositionally biased region" description="Basic residues" evidence="1">
    <location>
        <begin position="660"/>
        <end position="673"/>
    </location>
</feature>
<keyword evidence="3" id="KW-1185">Reference proteome</keyword>
<dbReference type="EMBL" id="ML213506">
    <property type="protein sequence ID" value="TFK54349.1"/>
    <property type="molecule type" value="Genomic_DNA"/>
</dbReference>
<evidence type="ECO:0000313" key="2">
    <source>
        <dbReference type="EMBL" id="TFK54349.1"/>
    </source>
</evidence>
<protein>
    <submittedName>
        <fullName evidence="2">Uncharacterized protein</fullName>
    </submittedName>
</protein>
<organism evidence="2 3">
    <name type="scientific">Heliocybe sulcata</name>
    <dbReference type="NCBI Taxonomy" id="5364"/>
    <lineage>
        <taxon>Eukaryota</taxon>
        <taxon>Fungi</taxon>
        <taxon>Dikarya</taxon>
        <taxon>Basidiomycota</taxon>
        <taxon>Agaricomycotina</taxon>
        <taxon>Agaricomycetes</taxon>
        <taxon>Gloeophyllales</taxon>
        <taxon>Gloeophyllaceae</taxon>
        <taxon>Heliocybe</taxon>
    </lineage>
</organism>
<feature type="compositionally biased region" description="Low complexity" evidence="1">
    <location>
        <begin position="81"/>
        <end position="90"/>
    </location>
</feature>
<feature type="region of interest" description="Disordered" evidence="1">
    <location>
        <begin position="1"/>
        <end position="155"/>
    </location>
</feature>
<feature type="region of interest" description="Disordered" evidence="1">
    <location>
        <begin position="236"/>
        <end position="277"/>
    </location>
</feature>
<accession>A0A5C3N943</accession>
<dbReference type="STRING" id="5364.A0A5C3N943"/>
<reference evidence="2 3" key="1">
    <citation type="journal article" date="2019" name="Nat. Ecol. Evol.">
        <title>Megaphylogeny resolves global patterns of mushroom evolution.</title>
        <authorList>
            <person name="Varga T."/>
            <person name="Krizsan K."/>
            <person name="Foldi C."/>
            <person name="Dima B."/>
            <person name="Sanchez-Garcia M."/>
            <person name="Sanchez-Ramirez S."/>
            <person name="Szollosi G.J."/>
            <person name="Szarkandi J.G."/>
            <person name="Papp V."/>
            <person name="Albert L."/>
            <person name="Andreopoulos W."/>
            <person name="Angelini C."/>
            <person name="Antonin V."/>
            <person name="Barry K.W."/>
            <person name="Bougher N.L."/>
            <person name="Buchanan P."/>
            <person name="Buyck B."/>
            <person name="Bense V."/>
            <person name="Catcheside P."/>
            <person name="Chovatia M."/>
            <person name="Cooper J."/>
            <person name="Damon W."/>
            <person name="Desjardin D."/>
            <person name="Finy P."/>
            <person name="Geml J."/>
            <person name="Haridas S."/>
            <person name="Hughes K."/>
            <person name="Justo A."/>
            <person name="Karasinski D."/>
            <person name="Kautmanova I."/>
            <person name="Kiss B."/>
            <person name="Kocsube S."/>
            <person name="Kotiranta H."/>
            <person name="LaButti K.M."/>
            <person name="Lechner B.E."/>
            <person name="Liimatainen K."/>
            <person name="Lipzen A."/>
            <person name="Lukacs Z."/>
            <person name="Mihaltcheva S."/>
            <person name="Morgado L.N."/>
            <person name="Niskanen T."/>
            <person name="Noordeloos M.E."/>
            <person name="Ohm R.A."/>
            <person name="Ortiz-Santana B."/>
            <person name="Ovrebo C."/>
            <person name="Racz N."/>
            <person name="Riley R."/>
            <person name="Savchenko A."/>
            <person name="Shiryaev A."/>
            <person name="Soop K."/>
            <person name="Spirin V."/>
            <person name="Szebenyi C."/>
            <person name="Tomsovsky M."/>
            <person name="Tulloss R.E."/>
            <person name="Uehling J."/>
            <person name="Grigoriev I.V."/>
            <person name="Vagvolgyi C."/>
            <person name="Papp T."/>
            <person name="Martin F.M."/>
            <person name="Miettinen O."/>
            <person name="Hibbett D.S."/>
            <person name="Nagy L.G."/>
        </authorList>
    </citation>
    <scope>NUCLEOTIDE SEQUENCE [LARGE SCALE GENOMIC DNA]</scope>
    <source>
        <strain evidence="2 3">OMC1185</strain>
    </source>
</reference>
<feature type="compositionally biased region" description="Pro residues" evidence="1">
    <location>
        <begin position="257"/>
        <end position="268"/>
    </location>
</feature>
<evidence type="ECO:0000256" key="1">
    <source>
        <dbReference type="SAM" id="MobiDB-lite"/>
    </source>
</evidence>
<feature type="region of interest" description="Disordered" evidence="1">
    <location>
        <begin position="649"/>
        <end position="673"/>
    </location>
</feature>
<proteinExistence type="predicted"/>
<feature type="compositionally biased region" description="Pro residues" evidence="1">
    <location>
        <begin position="67"/>
        <end position="80"/>
    </location>
</feature>